<dbReference type="GO" id="GO:0016491">
    <property type="term" value="F:oxidoreductase activity"/>
    <property type="evidence" value="ECO:0007669"/>
    <property type="project" value="UniProtKB-KW"/>
</dbReference>
<dbReference type="FunFam" id="3.40.50.720:FF:000084">
    <property type="entry name" value="Short-chain dehydrogenase reductase"/>
    <property type="match status" value="1"/>
</dbReference>
<evidence type="ECO:0000313" key="3">
    <source>
        <dbReference type="EMBL" id="GHO41901.1"/>
    </source>
</evidence>
<dbReference type="InterPro" id="IPR036291">
    <property type="entry name" value="NAD(P)-bd_dom_sf"/>
</dbReference>
<accession>A0A8J3HRC6</accession>
<reference evidence="3" key="1">
    <citation type="submission" date="2020-10" db="EMBL/GenBank/DDBJ databases">
        <title>Taxonomic study of unclassified bacteria belonging to the class Ktedonobacteria.</title>
        <authorList>
            <person name="Yabe S."/>
            <person name="Wang C.M."/>
            <person name="Zheng Y."/>
            <person name="Sakai Y."/>
            <person name="Cavaletti L."/>
            <person name="Monciardini P."/>
            <person name="Donadio S."/>
        </authorList>
    </citation>
    <scope>NUCLEOTIDE SEQUENCE</scope>
    <source>
        <strain evidence="3">SOSP1-1</strain>
    </source>
</reference>
<comment type="similarity">
    <text evidence="1">Belongs to the short-chain dehydrogenases/reductases (SDR) family.</text>
</comment>
<evidence type="ECO:0000256" key="1">
    <source>
        <dbReference type="ARBA" id="ARBA00006484"/>
    </source>
</evidence>
<dbReference type="RefSeq" id="WP_220191514.1">
    <property type="nucleotide sequence ID" value="NZ_BNJF01000001.1"/>
</dbReference>
<dbReference type="Proteomes" id="UP000612362">
    <property type="component" value="Unassembled WGS sequence"/>
</dbReference>
<gene>
    <name evidence="3" type="ORF">KSX_00640</name>
</gene>
<dbReference type="PRINTS" id="PR00081">
    <property type="entry name" value="GDHRDH"/>
</dbReference>
<evidence type="ECO:0000256" key="2">
    <source>
        <dbReference type="ARBA" id="ARBA00023002"/>
    </source>
</evidence>
<protein>
    <submittedName>
        <fullName evidence="3">Beta-ketoacyl-ACP reductase</fullName>
    </submittedName>
</protein>
<keyword evidence="4" id="KW-1185">Reference proteome</keyword>
<dbReference type="AlphaFoldDB" id="A0A8J3HRC6"/>
<name>A0A8J3HRC6_9CHLR</name>
<dbReference type="InterPro" id="IPR050259">
    <property type="entry name" value="SDR"/>
</dbReference>
<sequence length="263" mass="27858">MNLNGKTAIVTGGSRGIGAATSKLLAQRGAKVVVNYLNNEAAASSVVTDIRTIGGEAAAFQADVREEQAVDSLVQFAKATFGAHVDILVNNANIPFHFSPFAEASWEDFARKVNGELKSAFLLTKAVLPSMVAQHAGRIIYLSAGPGKYPMDGLIAHGTAKGALDTFAGYIAHEFGPLGVTVNVIAPSLTETAATAFLPEQVKQTFRNFTPLRRMGQPDDVARVIAFLASDDSRFLTGTYTPVDGGFTMDVYSRMDASLPTAQ</sequence>
<comment type="caution">
    <text evidence="3">The sequence shown here is derived from an EMBL/GenBank/DDBJ whole genome shotgun (WGS) entry which is preliminary data.</text>
</comment>
<dbReference type="SUPFAM" id="SSF51735">
    <property type="entry name" value="NAD(P)-binding Rossmann-fold domains"/>
    <property type="match status" value="1"/>
</dbReference>
<dbReference type="InterPro" id="IPR002347">
    <property type="entry name" value="SDR_fam"/>
</dbReference>
<dbReference type="PANTHER" id="PTHR42879:SF2">
    <property type="entry name" value="3-OXOACYL-[ACYL-CARRIER-PROTEIN] REDUCTASE FABG"/>
    <property type="match status" value="1"/>
</dbReference>
<dbReference type="EMBL" id="BNJF01000001">
    <property type="protein sequence ID" value="GHO41901.1"/>
    <property type="molecule type" value="Genomic_DNA"/>
</dbReference>
<dbReference type="PANTHER" id="PTHR42879">
    <property type="entry name" value="3-OXOACYL-(ACYL-CARRIER-PROTEIN) REDUCTASE"/>
    <property type="match status" value="1"/>
</dbReference>
<organism evidence="3 4">
    <name type="scientific">Ktedonospora formicarum</name>
    <dbReference type="NCBI Taxonomy" id="2778364"/>
    <lineage>
        <taxon>Bacteria</taxon>
        <taxon>Bacillati</taxon>
        <taxon>Chloroflexota</taxon>
        <taxon>Ktedonobacteria</taxon>
        <taxon>Ktedonobacterales</taxon>
        <taxon>Ktedonobacteraceae</taxon>
        <taxon>Ktedonospora</taxon>
    </lineage>
</organism>
<proteinExistence type="inferred from homology"/>
<dbReference type="Pfam" id="PF13561">
    <property type="entry name" value="adh_short_C2"/>
    <property type="match status" value="1"/>
</dbReference>
<keyword evidence="2" id="KW-0560">Oxidoreductase</keyword>
<dbReference type="Gene3D" id="3.40.50.720">
    <property type="entry name" value="NAD(P)-binding Rossmann-like Domain"/>
    <property type="match status" value="1"/>
</dbReference>
<evidence type="ECO:0000313" key="4">
    <source>
        <dbReference type="Proteomes" id="UP000612362"/>
    </source>
</evidence>